<keyword evidence="2 4" id="KW-0863">Zinc-finger</keyword>
<evidence type="ECO:0000256" key="3">
    <source>
        <dbReference type="ARBA" id="ARBA00022833"/>
    </source>
</evidence>
<evidence type="ECO:0000256" key="2">
    <source>
        <dbReference type="ARBA" id="ARBA00022771"/>
    </source>
</evidence>
<comment type="caution">
    <text evidence="6">The sequence shown here is derived from an EMBL/GenBank/DDBJ whole genome shotgun (WGS) entry which is preliminary data.</text>
</comment>
<dbReference type="Gramene" id="Psat04G0537000-T1">
    <property type="protein sequence ID" value="KAI5421893.1"/>
    <property type="gene ID" value="KIW84_045370"/>
</dbReference>
<sequence>MSQYSTSSNRNVSHLNHVECKCGLPSPLTTEWNDLNPGRHFFGCGMYKGYKRCSHFVWYDEEMCQQANEVIFSMHKKSNQENVKFNKVIIREDQLKLKIKFLKMINKFTMERTL</sequence>
<dbReference type="AlphaFoldDB" id="A0A9D4XK86"/>
<keyword evidence="7" id="KW-1185">Reference proteome</keyword>
<evidence type="ECO:0000313" key="7">
    <source>
        <dbReference type="Proteomes" id="UP001058974"/>
    </source>
</evidence>
<feature type="non-terminal residue" evidence="6">
    <location>
        <position position="1"/>
    </location>
</feature>
<dbReference type="GO" id="GO:0008270">
    <property type="term" value="F:zinc ion binding"/>
    <property type="evidence" value="ECO:0007669"/>
    <property type="project" value="UniProtKB-KW"/>
</dbReference>
<dbReference type="Pfam" id="PF06839">
    <property type="entry name" value="Zn_ribbon_GRF"/>
    <property type="match status" value="1"/>
</dbReference>
<protein>
    <recommendedName>
        <fullName evidence="5">GRF-type domain-containing protein</fullName>
    </recommendedName>
</protein>
<keyword evidence="1" id="KW-0479">Metal-binding</keyword>
<dbReference type="InterPro" id="IPR010666">
    <property type="entry name" value="Znf_GRF"/>
</dbReference>
<evidence type="ECO:0000259" key="5">
    <source>
        <dbReference type="PROSITE" id="PS51999"/>
    </source>
</evidence>
<proteinExistence type="predicted"/>
<evidence type="ECO:0000256" key="1">
    <source>
        <dbReference type="ARBA" id="ARBA00022723"/>
    </source>
</evidence>
<keyword evidence="3" id="KW-0862">Zinc</keyword>
<dbReference type="PROSITE" id="PS51999">
    <property type="entry name" value="ZF_GRF"/>
    <property type="match status" value="1"/>
</dbReference>
<dbReference type="PANTHER" id="PTHR33248">
    <property type="entry name" value="ZINC ION-BINDING PROTEIN"/>
    <property type="match status" value="1"/>
</dbReference>
<dbReference type="EMBL" id="JAMSHJ010000004">
    <property type="protein sequence ID" value="KAI5421893.1"/>
    <property type="molecule type" value="Genomic_DNA"/>
</dbReference>
<dbReference type="Proteomes" id="UP001058974">
    <property type="component" value="Chromosome 4"/>
</dbReference>
<organism evidence="6 7">
    <name type="scientific">Pisum sativum</name>
    <name type="common">Garden pea</name>
    <name type="synonym">Lathyrus oleraceus</name>
    <dbReference type="NCBI Taxonomy" id="3888"/>
    <lineage>
        <taxon>Eukaryota</taxon>
        <taxon>Viridiplantae</taxon>
        <taxon>Streptophyta</taxon>
        <taxon>Embryophyta</taxon>
        <taxon>Tracheophyta</taxon>
        <taxon>Spermatophyta</taxon>
        <taxon>Magnoliopsida</taxon>
        <taxon>eudicotyledons</taxon>
        <taxon>Gunneridae</taxon>
        <taxon>Pentapetalae</taxon>
        <taxon>rosids</taxon>
        <taxon>fabids</taxon>
        <taxon>Fabales</taxon>
        <taxon>Fabaceae</taxon>
        <taxon>Papilionoideae</taxon>
        <taxon>50 kb inversion clade</taxon>
        <taxon>NPAAA clade</taxon>
        <taxon>Hologalegina</taxon>
        <taxon>IRL clade</taxon>
        <taxon>Fabeae</taxon>
        <taxon>Lathyrus</taxon>
    </lineage>
</organism>
<evidence type="ECO:0000313" key="6">
    <source>
        <dbReference type="EMBL" id="KAI5421893.1"/>
    </source>
</evidence>
<reference evidence="6 7" key="1">
    <citation type="journal article" date="2022" name="Nat. Genet.">
        <title>Improved pea reference genome and pan-genome highlight genomic features and evolutionary characteristics.</title>
        <authorList>
            <person name="Yang T."/>
            <person name="Liu R."/>
            <person name="Luo Y."/>
            <person name="Hu S."/>
            <person name="Wang D."/>
            <person name="Wang C."/>
            <person name="Pandey M.K."/>
            <person name="Ge S."/>
            <person name="Xu Q."/>
            <person name="Li N."/>
            <person name="Li G."/>
            <person name="Huang Y."/>
            <person name="Saxena R.K."/>
            <person name="Ji Y."/>
            <person name="Li M."/>
            <person name="Yan X."/>
            <person name="He Y."/>
            <person name="Liu Y."/>
            <person name="Wang X."/>
            <person name="Xiang C."/>
            <person name="Varshney R.K."/>
            <person name="Ding H."/>
            <person name="Gao S."/>
            <person name="Zong X."/>
        </authorList>
    </citation>
    <scope>NUCLEOTIDE SEQUENCE [LARGE SCALE GENOMIC DNA]</scope>
    <source>
        <strain evidence="6 7">cv. Zhongwan 6</strain>
    </source>
</reference>
<gene>
    <name evidence="6" type="ORF">KIW84_045370</name>
</gene>
<evidence type="ECO:0000256" key="4">
    <source>
        <dbReference type="PROSITE-ProRule" id="PRU01343"/>
    </source>
</evidence>
<name>A0A9D4XK86_PEA</name>
<accession>A0A9D4XK86</accession>
<feature type="domain" description="GRF-type" evidence="5">
    <location>
        <begin position="20"/>
        <end position="62"/>
    </location>
</feature>